<dbReference type="PANTHER" id="PTHR47431:SF1">
    <property type="entry name" value="ZN(II)2CYS6 TRANSCRIPTION FACTOR (EUROFUNG)"/>
    <property type="match status" value="1"/>
</dbReference>
<evidence type="ECO:0000259" key="2">
    <source>
        <dbReference type="PROSITE" id="PS50048"/>
    </source>
</evidence>
<dbReference type="CDD" id="cd00067">
    <property type="entry name" value="GAL4"/>
    <property type="match status" value="2"/>
</dbReference>
<evidence type="ECO:0000313" key="4">
    <source>
        <dbReference type="Proteomes" id="UP000054988"/>
    </source>
</evidence>
<dbReference type="SUPFAM" id="SSF57701">
    <property type="entry name" value="Zn2/Cys6 DNA-binding domain"/>
    <property type="match status" value="2"/>
</dbReference>
<feature type="domain" description="Zn(2)-C6 fungal-type" evidence="2">
    <location>
        <begin position="64"/>
        <end position="95"/>
    </location>
</feature>
<dbReference type="PANTHER" id="PTHR47431">
    <property type="entry name" value="ZN(II)2CYS6 TRANSCRIPTION FACTOR (EUROFUNG)-RELATED"/>
    <property type="match status" value="1"/>
</dbReference>
<dbReference type="PROSITE" id="PS50048">
    <property type="entry name" value="ZN2_CY6_FUNGAL_2"/>
    <property type="match status" value="2"/>
</dbReference>
<organism evidence="3 4">
    <name type="scientific">Moniliophthora roreri</name>
    <name type="common">Frosty pod rot fungus</name>
    <name type="synonym">Monilia roreri</name>
    <dbReference type="NCBI Taxonomy" id="221103"/>
    <lineage>
        <taxon>Eukaryota</taxon>
        <taxon>Fungi</taxon>
        <taxon>Dikarya</taxon>
        <taxon>Basidiomycota</taxon>
        <taxon>Agaricomycotina</taxon>
        <taxon>Agaricomycetes</taxon>
        <taxon>Agaricomycetidae</taxon>
        <taxon>Agaricales</taxon>
        <taxon>Marasmiineae</taxon>
        <taxon>Marasmiaceae</taxon>
        <taxon>Moniliophthora</taxon>
    </lineage>
</organism>
<feature type="compositionally biased region" description="Low complexity" evidence="1">
    <location>
        <begin position="186"/>
        <end position="200"/>
    </location>
</feature>
<feature type="region of interest" description="Disordered" evidence="1">
    <location>
        <begin position="152"/>
        <end position="230"/>
    </location>
</feature>
<proteinExistence type="predicted"/>
<sequence length="455" mass="50500">MSTDEPTVGDSSEPTIELEASAAESIEELTLDNPDDPQLKIRIPNPKIYMARQSLWTGHRGKLRCDSCRAQNLKCDRAQPVCNHCAWTPEKECKYTPIPTPSHRGVPRCVSCQKDNLKCDRDLPVCNQCKLRGNNPPCTYASKKRRTAAAAAEGSVSVTADPGVEEQPQGSTSGKPIPLVSPYAYSAHPRASTSSSTPSSEADDQNRATNSNDPTQNNNGGFHDRSHSYVTTPIHRNTGTIMANTNPRCLAPWSHVSFVALPSTIRSRLSAIVVSELPDKQTFERKLSDFLSTLVPELEETACFSTDTYAAINRSLLSGEAHGLSSRMLIWVNCHRLLPGSTQKYLLLMPRHTNEKPLEPTEEADLLKEYQSRIDRDLTEITPGQPEPVFDRLIVREQFYDVLVYAHISLSHASSHEMTDEINRLAITGVTWPMADIFVNLCPRCSASRRSRSDE</sequence>
<dbReference type="AlphaFoldDB" id="A0A0W0G8M2"/>
<protein>
    <recommendedName>
        <fullName evidence="2">Zn(2)-C6 fungal-type domain-containing protein</fullName>
    </recommendedName>
</protein>
<evidence type="ECO:0000256" key="1">
    <source>
        <dbReference type="SAM" id="MobiDB-lite"/>
    </source>
</evidence>
<dbReference type="Proteomes" id="UP000054988">
    <property type="component" value="Unassembled WGS sequence"/>
</dbReference>
<comment type="caution">
    <text evidence="3">The sequence shown here is derived from an EMBL/GenBank/DDBJ whole genome shotgun (WGS) entry which is preliminary data.</text>
</comment>
<dbReference type="Gene3D" id="4.10.240.10">
    <property type="entry name" value="Zn(2)-C6 fungal-type DNA-binding domain"/>
    <property type="match status" value="2"/>
</dbReference>
<dbReference type="InterPro" id="IPR001138">
    <property type="entry name" value="Zn2Cys6_DnaBD"/>
</dbReference>
<dbReference type="SMART" id="SM00066">
    <property type="entry name" value="GAL4"/>
    <property type="match status" value="2"/>
</dbReference>
<name>A0A0W0G8M2_MONRR</name>
<reference evidence="3 4" key="1">
    <citation type="submission" date="2015-12" db="EMBL/GenBank/DDBJ databases">
        <title>Draft genome sequence of Moniliophthora roreri, the causal agent of frosty pod rot of cacao.</title>
        <authorList>
            <person name="Aime M.C."/>
            <person name="Diaz-Valderrama J.R."/>
            <person name="Kijpornyongpan T."/>
            <person name="Phillips-Mora W."/>
        </authorList>
    </citation>
    <scope>NUCLEOTIDE SEQUENCE [LARGE SCALE GENOMIC DNA]</scope>
    <source>
        <strain evidence="3 4">MCA 2952</strain>
    </source>
</reference>
<feature type="domain" description="Zn(2)-C6 fungal-type" evidence="2">
    <location>
        <begin position="108"/>
        <end position="140"/>
    </location>
</feature>
<dbReference type="eggNOG" id="ENOG502SM7N">
    <property type="taxonomic scope" value="Eukaryota"/>
</dbReference>
<gene>
    <name evidence="3" type="ORF">WG66_2516</name>
</gene>
<accession>A0A0W0G8M2</accession>
<dbReference type="GO" id="GO:0008270">
    <property type="term" value="F:zinc ion binding"/>
    <property type="evidence" value="ECO:0007669"/>
    <property type="project" value="InterPro"/>
</dbReference>
<dbReference type="GO" id="GO:0000981">
    <property type="term" value="F:DNA-binding transcription factor activity, RNA polymerase II-specific"/>
    <property type="evidence" value="ECO:0007669"/>
    <property type="project" value="InterPro"/>
</dbReference>
<dbReference type="InterPro" id="IPR036864">
    <property type="entry name" value="Zn2-C6_fun-type_DNA-bd_sf"/>
</dbReference>
<dbReference type="EMBL" id="LATX01000829">
    <property type="protein sequence ID" value="KTB44910.1"/>
    <property type="molecule type" value="Genomic_DNA"/>
</dbReference>
<evidence type="ECO:0000313" key="3">
    <source>
        <dbReference type="EMBL" id="KTB44910.1"/>
    </source>
</evidence>
<feature type="compositionally biased region" description="Polar residues" evidence="1">
    <location>
        <begin position="207"/>
        <end position="220"/>
    </location>
</feature>